<gene>
    <name evidence="8" type="ORF">Sjap_023905</name>
</gene>
<accession>A0AAP0EJU0</accession>
<name>A0AAP0EJU0_9MAGN</name>
<keyword evidence="2" id="KW-0285">Flavoprotein</keyword>
<dbReference type="Pfam" id="PF01565">
    <property type="entry name" value="FAD_binding_4"/>
    <property type="match status" value="1"/>
</dbReference>
<feature type="region of interest" description="Disordered" evidence="6">
    <location>
        <begin position="1"/>
        <end position="33"/>
    </location>
</feature>
<dbReference type="PROSITE" id="PS51387">
    <property type="entry name" value="FAD_PCMH"/>
    <property type="match status" value="1"/>
</dbReference>
<dbReference type="AlphaFoldDB" id="A0AAP0EJU0"/>
<keyword evidence="4" id="KW-0274">FAD</keyword>
<dbReference type="Pfam" id="PF08031">
    <property type="entry name" value="BBE"/>
    <property type="match status" value="1"/>
</dbReference>
<evidence type="ECO:0000259" key="7">
    <source>
        <dbReference type="PROSITE" id="PS51387"/>
    </source>
</evidence>
<evidence type="ECO:0000256" key="6">
    <source>
        <dbReference type="SAM" id="MobiDB-lite"/>
    </source>
</evidence>
<dbReference type="PANTHER" id="PTHR32448">
    <property type="entry name" value="OS08G0158400 PROTEIN"/>
    <property type="match status" value="1"/>
</dbReference>
<evidence type="ECO:0000256" key="2">
    <source>
        <dbReference type="ARBA" id="ARBA00022630"/>
    </source>
</evidence>
<keyword evidence="5" id="KW-0325">Glycoprotein</keyword>
<feature type="region of interest" description="Disordered" evidence="6">
    <location>
        <begin position="50"/>
        <end position="76"/>
    </location>
</feature>
<keyword evidence="9" id="KW-1185">Reference proteome</keyword>
<dbReference type="GO" id="GO:0071949">
    <property type="term" value="F:FAD binding"/>
    <property type="evidence" value="ECO:0007669"/>
    <property type="project" value="InterPro"/>
</dbReference>
<evidence type="ECO:0000256" key="5">
    <source>
        <dbReference type="ARBA" id="ARBA00023180"/>
    </source>
</evidence>
<protein>
    <recommendedName>
        <fullName evidence="7">FAD-binding PCMH-type domain-containing protein</fullName>
    </recommendedName>
</protein>
<comment type="caution">
    <text evidence="8">The sequence shown here is derived from an EMBL/GenBank/DDBJ whole genome shotgun (WGS) entry which is preliminary data.</text>
</comment>
<feature type="compositionally biased region" description="Low complexity" evidence="6">
    <location>
        <begin position="59"/>
        <end position="71"/>
    </location>
</feature>
<keyword evidence="3" id="KW-0732">Signal</keyword>
<dbReference type="InterPro" id="IPR006094">
    <property type="entry name" value="Oxid_FAD_bind_N"/>
</dbReference>
<evidence type="ECO:0000256" key="4">
    <source>
        <dbReference type="ARBA" id="ARBA00022827"/>
    </source>
</evidence>
<evidence type="ECO:0000256" key="3">
    <source>
        <dbReference type="ARBA" id="ARBA00022729"/>
    </source>
</evidence>
<sequence length="295" mass="32290">MGAHPTGIASHRQGGTKPYPIRIPPHGLSPPSTQTWVLRDKILGPRFESREAKDRVGDTDGVGLGTTLPVTSDASGAPMEPVEQLNIYYRGGTSPGGDHSNLKSIQVDINEGTAWVQSGATIGELSYIIAEKSQFHAFTAGICPTVGVRGHFNGGGSGFLTRKYGLSADNVVDARVVNANGKILSKESMEEDFFFWAIRGGGASFGVVLSWKINLVAIPPNVTVFTSPRVAYLNVRDLDLGQNEMWNNRTLTYDEAKIWGNKCFKNNFDRLVKVKRRVDPDNFFRYEQSIPPSFT</sequence>
<evidence type="ECO:0000313" key="8">
    <source>
        <dbReference type="EMBL" id="KAK9090728.1"/>
    </source>
</evidence>
<evidence type="ECO:0000313" key="9">
    <source>
        <dbReference type="Proteomes" id="UP001417504"/>
    </source>
</evidence>
<proteinExistence type="inferred from homology"/>
<dbReference type="InterPro" id="IPR036318">
    <property type="entry name" value="FAD-bd_PCMH-like_sf"/>
</dbReference>
<dbReference type="InterPro" id="IPR012951">
    <property type="entry name" value="BBE"/>
</dbReference>
<comment type="similarity">
    <text evidence="1">Belongs to the oxygen-dependent FAD-linked oxidoreductase family.</text>
</comment>
<reference evidence="8 9" key="1">
    <citation type="submission" date="2024-01" db="EMBL/GenBank/DDBJ databases">
        <title>Genome assemblies of Stephania.</title>
        <authorList>
            <person name="Yang L."/>
        </authorList>
    </citation>
    <scope>NUCLEOTIDE SEQUENCE [LARGE SCALE GENOMIC DNA]</scope>
    <source>
        <strain evidence="8">QJT</strain>
        <tissue evidence="8">Leaf</tissue>
    </source>
</reference>
<organism evidence="8 9">
    <name type="scientific">Stephania japonica</name>
    <dbReference type="NCBI Taxonomy" id="461633"/>
    <lineage>
        <taxon>Eukaryota</taxon>
        <taxon>Viridiplantae</taxon>
        <taxon>Streptophyta</taxon>
        <taxon>Embryophyta</taxon>
        <taxon>Tracheophyta</taxon>
        <taxon>Spermatophyta</taxon>
        <taxon>Magnoliopsida</taxon>
        <taxon>Ranunculales</taxon>
        <taxon>Menispermaceae</taxon>
        <taxon>Menispermoideae</taxon>
        <taxon>Cissampelideae</taxon>
        <taxon>Stephania</taxon>
    </lineage>
</organism>
<dbReference type="Gene3D" id="3.30.465.10">
    <property type="match status" value="2"/>
</dbReference>
<feature type="domain" description="FAD-binding PCMH-type" evidence="7">
    <location>
        <begin position="98"/>
        <end position="218"/>
    </location>
</feature>
<dbReference type="Proteomes" id="UP001417504">
    <property type="component" value="Unassembled WGS sequence"/>
</dbReference>
<dbReference type="InterPro" id="IPR016169">
    <property type="entry name" value="FAD-bd_PCMH_sub2"/>
</dbReference>
<dbReference type="EMBL" id="JBBNAE010000010">
    <property type="protein sequence ID" value="KAK9090728.1"/>
    <property type="molecule type" value="Genomic_DNA"/>
</dbReference>
<dbReference type="SUPFAM" id="SSF56176">
    <property type="entry name" value="FAD-binding/transporter-associated domain-like"/>
    <property type="match status" value="1"/>
</dbReference>
<dbReference type="InterPro" id="IPR016166">
    <property type="entry name" value="FAD-bd_PCMH"/>
</dbReference>
<dbReference type="GO" id="GO:0016491">
    <property type="term" value="F:oxidoreductase activity"/>
    <property type="evidence" value="ECO:0007669"/>
    <property type="project" value="InterPro"/>
</dbReference>
<evidence type="ECO:0000256" key="1">
    <source>
        <dbReference type="ARBA" id="ARBA00005466"/>
    </source>
</evidence>